<keyword evidence="3" id="KW-1185">Reference proteome</keyword>
<gene>
    <name evidence="2" type="ORF">WJX73_000822</name>
</gene>
<evidence type="ECO:0000256" key="1">
    <source>
        <dbReference type="SAM" id="MobiDB-lite"/>
    </source>
</evidence>
<dbReference type="AlphaFoldDB" id="A0AAW1PDG1"/>
<dbReference type="PANTHER" id="PTHR46737">
    <property type="entry name" value="OS02G0827600 PROTEIN"/>
    <property type="match status" value="1"/>
</dbReference>
<proteinExistence type="predicted"/>
<comment type="caution">
    <text evidence="2">The sequence shown here is derived from an EMBL/GenBank/DDBJ whole genome shotgun (WGS) entry which is preliminary data.</text>
</comment>
<evidence type="ECO:0000313" key="3">
    <source>
        <dbReference type="Proteomes" id="UP001465755"/>
    </source>
</evidence>
<dbReference type="Proteomes" id="UP001465755">
    <property type="component" value="Unassembled WGS sequence"/>
</dbReference>
<accession>A0AAW1PDG1</accession>
<evidence type="ECO:0000313" key="2">
    <source>
        <dbReference type="EMBL" id="KAK9806473.1"/>
    </source>
</evidence>
<dbReference type="InterPro" id="IPR021920">
    <property type="entry name" value="DUF3531"/>
</dbReference>
<organism evidence="2 3">
    <name type="scientific">Symbiochloris irregularis</name>
    <dbReference type="NCBI Taxonomy" id="706552"/>
    <lineage>
        <taxon>Eukaryota</taxon>
        <taxon>Viridiplantae</taxon>
        <taxon>Chlorophyta</taxon>
        <taxon>core chlorophytes</taxon>
        <taxon>Trebouxiophyceae</taxon>
        <taxon>Trebouxiales</taxon>
        <taxon>Trebouxiaceae</taxon>
        <taxon>Symbiochloris</taxon>
    </lineage>
</organism>
<protein>
    <submittedName>
        <fullName evidence="2">Uncharacterized protein</fullName>
    </submittedName>
</protein>
<sequence>MLVFFSSIDTFKLWLWFDLQAVPSGEQRELLEAVVTSWFTVGRLGGFNAQNMQVHYRGSRGSSNFPYDSEQCDSSMEAMFHDLGDLEFRGSMARCWINMGTADEFALDVLINALNTFSLENMGIKKLTVGGDNNVWPIPKDNQKTQDPLLQGMDMRDY</sequence>
<feature type="region of interest" description="Disordered" evidence="1">
    <location>
        <begin position="138"/>
        <end position="158"/>
    </location>
</feature>
<dbReference type="EMBL" id="JALJOQ010000037">
    <property type="protein sequence ID" value="KAK9806473.1"/>
    <property type="molecule type" value="Genomic_DNA"/>
</dbReference>
<dbReference type="PANTHER" id="PTHR46737:SF2">
    <property type="entry name" value="OS02G0827600 PROTEIN"/>
    <property type="match status" value="1"/>
</dbReference>
<name>A0AAW1PDG1_9CHLO</name>
<dbReference type="Pfam" id="PF12049">
    <property type="entry name" value="DUF3531"/>
    <property type="match status" value="1"/>
</dbReference>
<reference evidence="2 3" key="1">
    <citation type="journal article" date="2024" name="Nat. Commun.">
        <title>Phylogenomics reveals the evolutionary origins of lichenization in chlorophyte algae.</title>
        <authorList>
            <person name="Puginier C."/>
            <person name="Libourel C."/>
            <person name="Otte J."/>
            <person name="Skaloud P."/>
            <person name="Haon M."/>
            <person name="Grisel S."/>
            <person name="Petersen M."/>
            <person name="Berrin J.G."/>
            <person name="Delaux P.M."/>
            <person name="Dal Grande F."/>
            <person name="Keller J."/>
        </authorList>
    </citation>
    <scope>NUCLEOTIDE SEQUENCE [LARGE SCALE GENOMIC DNA]</scope>
    <source>
        <strain evidence="2 3">SAG 2036</strain>
    </source>
</reference>